<name>J1I819_9BACT</name>
<proteinExistence type="predicted"/>
<dbReference type="InterPro" id="IPR029787">
    <property type="entry name" value="Nucleotide_cyclase"/>
</dbReference>
<evidence type="ECO:0000313" key="1">
    <source>
        <dbReference type="EMBL" id="EJF54975.1"/>
    </source>
</evidence>
<dbReference type="OrthoDB" id="341967at2"/>
<accession>J1I819</accession>
<dbReference type="EMBL" id="JH719942">
    <property type="protein sequence ID" value="EJF54975.1"/>
    <property type="molecule type" value="Genomic_DNA"/>
</dbReference>
<dbReference type="Proteomes" id="UP000005113">
    <property type="component" value="Unassembled WGS sequence"/>
</dbReference>
<protein>
    <submittedName>
        <fullName evidence="1">Uncharacterized protein</fullName>
    </submittedName>
</protein>
<reference evidence="2" key="1">
    <citation type="journal article" date="2012" name="Stand. Genomic Sci.">
        <title>Permanent draft genome sequence of the gliding predator Saprospira grandis strain Sa g1 (= HR1).</title>
        <authorList>
            <person name="Mavromatis K."/>
            <person name="Chertkov O."/>
            <person name="Lapidus A."/>
            <person name="Nolan M."/>
            <person name="Lucas S."/>
            <person name="Tice H."/>
            <person name="Del Rio T.G."/>
            <person name="Cheng J.F."/>
            <person name="Han C."/>
            <person name="Tapia R."/>
            <person name="Bruce D."/>
            <person name="Goodwin L.A."/>
            <person name="Pitluck S."/>
            <person name="Huntemann M."/>
            <person name="Liolios K."/>
            <person name="Pagani I."/>
            <person name="Ivanova N."/>
            <person name="Mikhailova N."/>
            <person name="Pati A."/>
            <person name="Chen A."/>
            <person name="Palaniappan K."/>
            <person name="Land M."/>
            <person name="Brambilla E.M."/>
            <person name="Rohde M."/>
            <person name="Spring S."/>
            <person name="Goker M."/>
            <person name="Detter J.C."/>
            <person name="Bristow J."/>
            <person name="Eisen J.A."/>
            <person name="Markowitz V."/>
            <person name="Hugenholtz P."/>
            <person name="Kyrpides N.C."/>
            <person name="Klenk H.P."/>
            <person name="Woyke T."/>
        </authorList>
    </citation>
    <scope>NUCLEOTIDE SEQUENCE [LARGE SCALE GENOMIC DNA]</scope>
    <source>
        <strain evidence="2">DSM 2844</strain>
    </source>
</reference>
<evidence type="ECO:0000313" key="2">
    <source>
        <dbReference type="Proteomes" id="UP000005113"/>
    </source>
</evidence>
<gene>
    <name evidence="1" type="ORF">SapgrDRAFT_3332</name>
</gene>
<dbReference type="AlphaFoldDB" id="J1I819"/>
<dbReference type="RefSeq" id="WP_002660950.1">
    <property type="nucleotide sequence ID" value="NZ_JH719942.1"/>
</dbReference>
<dbReference type="SUPFAM" id="SSF55073">
    <property type="entry name" value="Nucleotide cyclase"/>
    <property type="match status" value="1"/>
</dbReference>
<dbReference type="Gene3D" id="3.30.70.1230">
    <property type="entry name" value="Nucleotide cyclase"/>
    <property type="match status" value="1"/>
</dbReference>
<dbReference type="HOGENOM" id="CLU_1081384_0_0_10"/>
<sequence length="257" mass="29925">MANLELIKRLNERYGKKTPLAKKELVYPNNCEPDFERDYAPFLEAIDQTYVPYFLYSQPAEAVLMYINGFDDAALLPHLWGEGRSTYFEEYYDIIIPIIYEFGGEIDELQGAGILLVFGPPFQLKPLEELLVQAEKCAKKIMKKTKHSYVIAKIALHTSKISYHANRLLPYKEYKLLLNPLQELSTLSAESKEGQISFYQDTAIDHYFDQRTYAILEQQPDQLLECESADYVWKHYLNQQVSLTRHAYSKIRSIKLC</sequence>
<organism evidence="1 2">
    <name type="scientific">Saprospira grandis DSM 2844</name>
    <dbReference type="NCBI Taxonomy" id="694433"/>
    <lineage>
        <taxon>Bacteria</taxon>
        <taxon>Pseudomonadati</taxon>
        <taxon>Bacteroidota</taxon>
        <taxon>Saprospiria</taxon>
        <taxon>Saprospirales</taxon>
        <taxon>Saprospiraceae</taxon>
        <taxon>Saprospira</taxon>
    </lineage>
</organism>